<evidence type="ECO:0000313" key="10">
    <source>
        <dbReference type="Proteomes" id="UP000033035"/>
    </source>
</evidence>
<comment type="subcellular location">
    <subcellularLocation>
        <location evidence="1">Cell outer membrane</location>
    </subcellularLocation>
</comment>
<evidence type="ECO:0000256" key="3">
    <source>
        <dbReference type="ARBA" id="ARBA00022729"/>
    </source>
</evidence>
<evidence type="ECO:0000259" key="7">
    <source>
        <dbReference type="Pfam" id="PF07980"/>
    </source>
</evidence>
<reference evidence="9 10" key="1">
    <citation type="submission" date="2013-04" db="EMBL/GenBank/DDBJ databases">
        <title>The Genome Sequence of Parabacteroides gordonii DSM 23371.</title>
        <authorList>
            <consortium name="The Broad Institute Genomics Platform"/>
            <person name="Earl A."/>
            <person name="Ward D."/>
            <person name="Feldgarden M."/>
            <person name="Gevers D."/>
            <person name="Martens E."/>
            <person name="Sakamoto M."/>
            <person name="Benno Y."/>
            <person name="Suzuki N."/>
            <person name="Matsunaga N."/>
            <person name="Koshihara K."/>
            <person name="Seki M."/>
            <person name="Komiya H."/>
            <person name="Walker B."/>
            <person name="Young S."/>
            <person name="Zeng Q."/>
            <person name="Gargeya S."/>
            <person name="Fitzgerald M."/>
            <person name="Haas B."/>
            <person name="Abouelleil A."/>
            <person name="Allen A.W."/>
            <person name="Alvarado L."/>
            <person name="Arachchi H.M."/>
            <person name="Berlin A.M."/>
            <person name="Chapman S.B."/>
            <person name="Gainer-Dewar J."/>
            <person name="Goldberg J."/>
            <person name="Griggs A."/>
            <person name="Gujja S."/>
            <person name="Hansen M."/>
            <person name="Howarth C."/>
            <person name="Imamovic A."/>
            <person name="Ireland A."/>
            <person name="Larimer J."/>
            <person name="McCowan C."/>
            <person name="Murphy C."/>
            <person name="Pearson M."/>
            <person name="Poon T.W."/>
            <person name="Priest M."/>
            <person name="Roberts A."/>
            <person name="Saif S."/>
            <person name="Shea T."/>
            <person name="Sisk P."/>
            <person name="Sykes S."/>
            <person name="Wortman J."/>
            <person name="Nusbaum C."/>
            <person name="Birren B."/>
        </authorList>
    </citation>
    <scope>NUCLEOTIDE SEQUENCE [LARGE SCALE GENOMIC DNA]</scope>
    <source>
        <strain evidence="9 10">MS-1</strain>
    </source>
</reference>
<accession>A0A0F5JCA2</accession>
<keyword evidence="3 6" id="KW-0732">Signal</keyword>
<dbReference type="Pfam" id="PF07980">
    <property type="entry name" value="SusD_RagB"/>
    <property type="match status" value="1"/>
</dbReference>
<evidence type="ECO:0000256" key="6">
    <source>
        <dbReference type="SAM" id="SignalP"/>
    </source>
</evidence>
<dbReference type="EMBL" id="AQHW01000015">
    <property type="protein sequence ID" value="KKB55130.1"/>
    <property type="molecule type" value="Genomic_DNA"/>
</dbReference>
<dbReference type="HOGENOM" id="CLU_015553_0_1_10"/>
<feature type="domain" description="SusD-like N-terminal" evidence="8">
    <location>
        <begin position="23"/>
        <end position="207"/>
    </location>
</feature>
<keyword evidence="10" id="KW-1185">Reference proteome</keyword>
<evidence type="ECO:0008006" key="11">
    <source>
        <dbReference type="Google" id="ProtNLM"/>
    </source>
</evidence>
<dbReference type="InterPro" id="IPR033985">
    <property type="entry name" value="SusD-like_N"/>
</dbReference>
<feature type="signal peptide" evidence="6">
    <location>
        <begin position="1"/>
        <end position="20"/>
    </location>
</feature>
<evidence type="ECO:0000256" key="4">
    <source>
        <dbReference type="ARBA" id="ARBA00023136"/>
    </source>
</evidence>
<evidence type="ECO:0000256" key="1">
    <source>
        <dbReference type="ARBA" id="ARBA00004442"/>
    </source>
</evidence>
<sequence>MKKVYYIASLSLLLGFSACNNDFMDLYPEDKINDETYWKTENDLKNFANQFYTTLDNTGAYGSDNASDNQAHQSKDAFIWSDYTIPTAGGGWAKGDWANIRSCNYFLTRYHTVEGIQENINRYVGEIYFFKAKFYYEKVLRFGDVPWLTTDLTTSSEELYFPRNDRGTVIDSICVCLDKASAWLPETMTDTRLSKYAALLLKSRVCLFEGTWRKYRNLENADKYLRMSAEAAEKIINSGNFDIYSTGNIEDDYHALFNQQDYTNNKEAIFFAAYITDKRMNNRPRTVREAQTGMTKDFVESFLCNDGMPIALSSLYKGDAKFMDEFENRDPRLKQCVYTPDRPIAILADGSEEYENSPVFNNLTFTGYRLYKMYSPLAEDNEYIKCTLDDLIYRYGEVLLNYAEAKAELGECDQAVLDKTINKLRDRVGMKHLTVNVGFTDPNWPKWEVAISPLLNEIRRERRVELACEGLRWNDLCRWKAGKLLENLKTYLGPRDPATGEYRVLYPGMTRTWYDRLYLYPIPTDEFTYNPNLLPQNPGWAN</sequence>
<dbReference type="Gene3D" id="1.25.40.390">
    <property type="match status" value="1"/>
</dbReference>
<dbReference type="GO" id="GO:0009279">
    <property type="term" value="C:cell outer membrane"/>
    <property type="evidence" value="ECO:0007669"/>
    <property type="project" value="UniProtKB-SubCell"/>
</dbReference>
<proteinExistence type="inferred from homology"/>
<keyword evidence="4" id="KW-0472">Membrane</keyword>
<dbReference type="InterPro" id="IPR012944">
    <property type="entry name" value="SusD_RagB_dom"/>
</dbReference>
<dbReference type="PROSITE" id="PS51257">
    <property type="entry name" value="PROKAR_LIPOPROTEIN"/>
    <property type="match status" value="1"/>
</dbReference>
<feature type="domain" description="RagB/SusD" evidence="7">
    <location>
        <begin position="283"/>
        <end position="540"/>
    </location>
</feature>
<comment type="similarity">
    <text evidence="2">Belongs to the SusD family.</text>
</comment>
<dbReference type="Pfam" id="PF14322">
    <property type="entry name" value="SusD-like_3"/>
    <property type="match status" value="1"/>
</dbReference>
<dbReference type="STRING" id="1203610.HMPREF1536_02584"/>
<dbReference type="InterPro" id="IPR011990">
    <property type="entry name" value="TPR-like_helical_dom_sf"/>
</dbReference>
<keyword evidence="5" id="KW-0998">Cell outer membrane</keyword>
<evidence type="ECO:0000313" key="9">
    <source>
        <dbReference type="EMBL" id="KKB55130.1"/>
    </source>
</evidence>
<dbReference type="SUPFAM" id="SSF48452">
    <property type="entry name" value="TPR-like"/>
    <property type="match status" value="1"/>
</dbReference>
<dbReference type="AlphaFoldDB" id="A0A0F5JCA2"/>
<organism evidence="9 10">
    <name type="scientific">Parabacteroides gordonii MS-1 = DSM 23371</name>
    <dbReference type="NCBI Taxonomy" id="1203610"/>
    <lineage>
        <taxon>Bacteria</taxon>
        <taxon>Pseudomonadati</taxon>
        <taxon>Bacteroidota</taxon>
        <taxon>Bacteroidia</taxon>
        <taxon>Bacteroidales</taxon>
        <taxon>Tannerellaceae</taxon>
        <taxon>Parabacteroides</taxon>
    </lineage>
</organism>
<dbReference type="PATRIC" id="fig|1203610.3.peg.2654"/>
<comment type="caution">
    <text evidence="9">The sequence shown here is derived from an EMBL/GenBank/DDBJ whole genome shotgun (WGS) entry which is preliminary data.</text>
</comment>
<evidence type="ECO:0000256" key="5">
    <source>
        <dbReference type="ARBA" id="ARBA00023237"/>
    </source>
</evidence>
<feature type="chain" id="PRO_5002489654" description="RagB/SusD domain-containing protein" evidence="6">
    <location>
        <begin position="21"/>
        <end position="542"/>
    </location>
</feature>
<evidence type="ECO:0000256" key="2">
    <source>
        <dbReference type="ARBA" id="ARBA00006275"/>
    </source>
</evidence>
<dbReference type="RefSeq" id="WP_028729829.1">
    <property type="nucleotide sequence ID" value="NZ_KE386764.1"/>
</dbReference>
<evidence type="ECO:0000259" key="8">
    <source>
        <dbReference type="Pfam" id="PF14322"/>
    </source>
</evidence>
<gene>
    <name evidence="9" type="ORF">HMPREF1536_02584</name>
</gene>
<dbReference type="Proteomes" id="UP000033035">
    <property type="component" value="Unassembled WGS sequence"/>
</dbReference>
<name>A0A0F5JCA2_9BACT</name>
<protein>
    <recommendedName>
        <fullName evidence="11">RagB/SusD domain-containing protein</fullName>
    </recommendedName>
</protein>